<name>A0ABX0WAC7_9RHOB</name>
<dbReference type="GO" id="GO:0016853">
    <property type="term" value="F:isomerase activity"/>
    <property type="evidence" value="ECO:0007669"/>
    <property type="project" value="UniProtKB-KW"/>
</dbReference>
<keyword evidence="4" id="KW-1185">Reference proteome</keyword>
<organism evidence="3 4">
    <name type="scientific">Parasedimentitalea denitrificans</name>
    <dbReference type="NCBI Taxonomy" id="2211118"/>
    <lineage>
        <taxon>Bacteria</taxon>
        <taxon>Pseudomonadati</taxon>
        <taxon>Pseudomonadota</taxon>
        <taxon>Alphaproteobacteria</taxon>
        <taxon>Rhodobacterales</taxon>
        <taxon>Paracoccaceae</taxon>
        <taxon>Parasedimentitalea</taxon>
    </lineage>
</organism>
<protein>
    <submittedName>
        <fullName evidence="3">Mannose-6-phosphate isomerase</fullName>
    </submittedName>
</protein>
<dbReference type="InterPro" id="IPR010819">
    <property type="entry name" value="AGE/CE"/>
</dbReference>
<reference evidence="3 4" key="1">
    <citation type="submission" date="2018-05" db="EMBL/GenBank/DDBJ databases">
        <authorList>
            <person name="Zhang Y.-J."/>
        </authorList>
    </citation>
    <scope>NUCLEOTIDE SEQUENCE [LARGE SCALE GENOMIC DNA]</scope>
    <source>
        <strain evidence="3 4">CY04</strain>
    </source>
</reference>
<evidence type="ECO:0000313" key="3">
    <source>
        <dbReference type="EMBL" id="NIZ61843.1"/>
    </source>
</evidence>
<dbReference type="PANTHER" id="PTHR15108">
    <property type="entry name" value="N-ACYLGLUCOSAMINE-2-EPIMERASE"/>
    <property type="match status" value="1"/>
</dbReference>
<evidence type="ECO:0000256" key="2">
    <source>
        <dbReference type="ARBA" id="ARBA00023235"/>
    </source>
</evidence>
<keyword evidence="2 3" id="KW-0413">Isomerase</keyword>
<dbReference type="SUPFAM" id="SSF48208">
    <property type="entry name" value="Six-hairpin glycosidases"/>
    <property type="match status" value="1"/>
</dbReference>
<dbReference type="EMBL" id="QHLQ01000012">
    <property type="protein sequence ID" value="NIZ61843.1"/>
    <property type="molecule type" value="Genomic_DNA"/>
</dbReference>
<sequence>MSIPSLGPVSETERWIGAKNHQSYLVDNALKQFDFFRPSLQDKAGFHVLAQDGAVLDSTVQELHTTTRMVHSFALGKIAGVENCDEMIDQGMRYLFSHHRDREHGGFIWALDGDQVHDDRKLAYGHVFTLLAGASAQAVGHPDGTKLIDDVDAVLDRHFWEEDHGLFCDEWNRDWTPFSKYRGMNANMHGTEALLSAYEITGREKYLDRAGRILGFFLGKVAPSENWRLPEHYSESWAIDRGYSGDPMFRPAGTTPGHSFELARLLLQYWDLKGRPDDGSLHTARQLTYRALQDAWDEQKGGLVYTLNFDGTPAISDRYWWPVTEAIGVLAALLKCDPQPSDEVWYRKLWIFADQHFVDHDRGGWFPEVDDNGQPTATQFQGKPDIYHSIQAVLFPLTAGISNAYSGLEGRLKS</sequence>
<dbReference type="Gene3D" id="1.50.10.10">
    <property type="match status" value="1"/>
</dbReference>
<dbReference type="Pfam" id="PF07221">
    <property type="entry name" value="GlcNAc_2-epim"/>
    <property type="match status" value="1"/>
</dbReference>
<comment type="caution">
    <text evidence="3">The sequence shown here is derived from an EMBL/GenBank/DDBJ whole genome shotgun (WGS) entry which is preliminary data.</text>
</comment>
<evidence type="ECO:0000313" key="4">
    <source>
        <dbReference type="Proteomes" id="UP001429564"/>
    </source>
</evidence>
<dbReference type="Proteomes" id="UP001429564">
    <property type="component" value="Unassembled WGS sequence"/>
</dbReference>
<dbReference type="InterPro" id="IPR008928">
    <property type="entry name" value="6-hairpin_glycosidase_sf"/>
</dbReference>
<evidence type="ECO:0000256" key="1">
    <source>
        <dbReference type="ARBA" id="ARBA00008558"/>
    </source>
</evidence>
<gene>
    <name evidence="3" type="ORF">DL239_12755</name>
</gene>
<comment type="similarity">
    <text evidence="1">Belongs to the N-acylglucosamine 2-epimerase family.</text>
</comment>
<accession>A0ABX0WAC7</accession>
<proteinExistence type="inferred from homology"/>
<dbReference type="InterPro" id="IPR012341">
    <property type="entry name" value="6hp_glycosidase-like_sf"/>
</dbReference>
<dbReference type="RefSeq" id="WP_167684480.1">
    <property type="nucleotide sequence ID" value="NZ_QHLQ01000012.1"/>
</dbReference>